<feature type="domain" description="Mga helix-turn-helix" evidence="3">
    <location>
        <begin position="87"/>
        <end position="157"/>
    </location>
</feature>
<keyword evidence="5" id="KW-1185">Reference proteome</keyword>
<dbReference type="Pfam" id="PF05043">
    <property type="entry name" value="Mga"/>
    <property type="match status" value="1"/>
</dbReference>
<dbReference type="InterPro" id="IPR050661">
    <property type="entry name" value="BglG_antiterminators"/>
</dbReference>
<dbReference type="PANTHER" id="PTHR30185:SF18">
    <property type="entry name" value="TRANSCRIPTIONAL REGULATOR MTLR"/>
    <property type="match status" value="1"/>
</dbReference>
<evidence type="ECO:0000256" key="2">
    <source>
        <dbReference type="ARBA" id="ARBA00023163"/>
    </source>
</evidence>
<gene>
    <name evidence="4" type="ORF">H8S20_04490</name>
</gene>
<reference evidence="4 5" key="1">
    <citation type="submission" date="2020-08" db="EMBL/GenBank/DDBJ databases">
        <title>Genome public.</title>
        <authorList>
            <person name="Liu C."/>
            <person name="Sun Q."/>
        </authorList>
    </citation>
    <scope>NUCLEOTIDE SEQUENCE [LARGE SCALE GENOMIC DNA]</scope>
    <source>
        <strain evidence="4 5">NSJ-6</strain>
    </source>
</reference>
<evidence type="ECO:0000259" key="3">
    <source>
        <dbReference type="Pfam" id="PF05043"/>
    </source>
</evidence>
<evidence type="ECO:0000313" key="4">
    <source>
        <dbReference type="EMBL" id="MBC5628149.1"/>
    </source>
</evidence>
<dbReference type="PANTHER" id="PTHR30185">
    <property type="entry name" value="CRYPTIC BETA-GLUCOSIDE BGL OPERON ANTITERMINATOR"/>
    <property type="match status" value="1"/>
</dbReference>
<name>A0ABR7D9T1_9CLOT</name>
<keyword evidence="2" id="KW-0804">Transcription</keyword>
<dbReference type="EMBL" id="JACOOO010000004">
    <property type="protein sequence ID" value="MBC5628149.1"/>
    <property type="molecule type" value="Genomic_DNA"/>
</dbReference>
<organism evidence="4 5">
    <name type="scientific">Clostridium hominis</name>
    <dbReference type="NCBI Taxonomy" id="2763036"/>
    <lineage>
        <taxon>Bacteria</taxon>
        <taxon>Bacillati</taxon>
        <taxon>Bacillota</taxon>
        <taxon>Clostridia</taxon>
        <taxon>Eubacteriales</taxon>
        <taxon>Clostridiaceae</taxon>
        <taxon>Clostridium</taxon>
    </lineage>
</organism>
<dbReference type="InterPro" id="IPR007737">
    <property type="entry name" value="Mga_HTH"/>
</dbReference>
<accession>A0ABR7D9T1</accession>
<protein>
    <submittedName>
        <fullName evidence="4">Helix-turn-helix domain-containing protein</fullName>
    </submittedName>
</protein>
<comment type="caution">
    <text evidence="4">The sequence shown here is derived from an EMBL/GenBank/DDBJ whole genome shotgun (WGS) entry which is preliminary data.</text>
</comment>
<keyword evidence="1" id="KW-0805">Transcription regulation</keyword>
<sequence length="517" mass="60912">MGISHSSLELIKYIQEKQNINIKNISSFFNKTESSIRREIDIINLYSGNKEIILIKNGLVTTSLNYIEYTDFIQSLSMDEYFSNRDERILIILISALLNDYVNLTDLYNHLGLSITTKKNDTRYLKSILNQNNLTLTILKKKGIKITGNETVFRLFVIQKLQAIIDIDLNNNFKNRKANTPFETYAFNIFNEKISTQSLIIKDKLLTYINNKDVNLSYHSRKFLILYLSVVIFRQNEGYILTKSTKIPLNISECQLFDNVHENKEFSNIDAILDTNPSQDFLFDEKLWDISVLFVDTLLLNMNKTIVSKVDFVQEIYRFMYKKICSQWLNIYFDDKLVNNVELNLPDIHKLISNNQKIFTDVYNVNLNNIQISTLALITKKWLDINDSVQRKSLKIILLTNIVYERVQYFEELLKSYYDVTLVGVFTLYDIEKIKNIEYDFILLFSNRMLFSLNNTFKNVIKVNFFLNNDDIKLLNSYGFKPSKKRILTSEFIKNIDNKSKEQLVDYIKSNYNDYFL</sequence>
<evidence type="ECO:0000313" key="5">
    <source>
        <dbReference type="Proteomes" id="UP000596929"/>
    </source>
</evidence>
<dbReference type="Proteomes" id="UP000596929">
    <property type="component" value="Unassembled WGS sequence"/>
</dbReference>
<evidence type="ECO:0000256" key="1">
    <source>
        <dbReference type="ARBA" id="ARBA00023015"/>
    </source>
</evidence>
<proteinExistence type="predicted"/>
<dbReference type="RefSeq" id="WP_186859393.1">
    <property type="nucleotide sequence ID" value="NZ_JACOOO010000004.1"/>
</dbReference>